<evidence type="ECO:0000256" key="1">
    <source>
        <dbReference type="SAM" id="SignalP"/>
    </source>
</evidence>
<comment type="caution">
    <text evidence="2">The sequence shown here is derived from an EMBL/GenBank/DDBJ whole genome shotgun (WGS) entry which is preliminary data.</text>
</comment>
<feature type="signal peptide" evidence="1">
    <location>
        <begin position="1"/>
        <end position="23"/>
    </location>
</feature>
<dbReference type="RefSeq" id="WP_279694774.1">
    <property type="nucleotide sequence ID" value="NZ_JAOEEO010000001.1"/>
</dbReference>
<dbReference type="AlphaFoldDB" id="A0AA42L9K7"/>
<gene>
    <name evidence="2" type="ORF">N7644_05945</name>
</gene>
<accession>A0AA42L9K7</accession>
<evidence type="ECO:0000313" key="2">
    <source>
        <dbReference type="EMBL" id="MDH0563229.1"/>
    </source>
</evidence>
<proteinExistence type="predicted"/>
<evidence type="ECO:0000313" key="3">
    <source>
        <dbReference type="Proteomes" id="UP001159329"/>
    </source>
</evidence>
<keyword evidence="1" id="KW-0732">Signal</keyword>
<protein>
    <submittedName>
        <fullName evidence="2">DUF4124 domain-containing protein</fullName>
    </submittedName>
</protein>
<dbReference type="EMBL" id="JAOEEO010000001">
    <property type="protein sequence ID" value="MDH0563229.1"/>
    <property type="molecule type" value="Genomic_DNA"/>
</dbReference>
<name>A0AA42L9K7_9GAMM</name>
<reference evidence="2" key="1">
    <citation type="submission" date="2022-09" db="EMBL/GenBank/DDBJ databases">
        <title>Intensive care unit water sources are persistently colonized with multi-drug resistant bacteria and are the site of extensive horizontal gene transfer of antibiotic resistance genes.</title>
        <authorList>
            <person name="Diorio-Toth L."/>
        </authorList>
    </citation>
    <scope>NUCLEOTIDE SEQUENCE</scope>
    <source>
        <strain evidence="2">GD04005</strain>
    </source>
</reference>
<dbReference type="Proteomes" id="UP001159329">
    <property type="component" value="Unassembled WGS sequence"/>
</dbReference>
<feature type="chain" id="PRO_5041365313" evidence="1">
    <location>
        <begin position="24"/>
        <end position="172"/>
    </location>
</feature>
<organism evidence="2 3">
    <name type="scientific">Acinetobacter courvalinii</name>
    <dbReference type="NCBI Taxonomy" id="280147"/>
    <lineage>
        <taxon>Bacteria</taxon>
        <taxon>Pseudomonadati</taxon>
        <taxon>Pseudomonadota</taxon>
        <taxon>Gammaproteobacteria</taxon>
        <taxon>Moraxellales</taxon>
        <taxon>Moraxellaceae</taxon>
        <taxon>Acinetobacter</taxon>
    </lineage>
</organism>
<sequence>MKKGTLRGFCVLILLGTTFPVCAEELYKCVTRQGTAYQSRPCAIQASQKTACTGSAADGFSGDCRQLQQQRQQAIMHENNAYTQDLASNKTKTVTSRSEFQKTILEFSQCKQRIQALQRFARYTDRPAQLLENNPQRYAASVCTEDGGIYLSCNAATNTLVTQTSSTCSIKR</sequence>